<accession>A0A1J4JSD1</accession>
<gene>
    <name evidence="2" type="ORF">TRFO_32877</name>
</gene>
<dbReference type="InterPro" id="IPR052920">
    <property type="entry name" value="DNA-binding_regulatory"/>
</dbReference>
<keyword evidence="3" id="KW-1185">Reference proteome</keyword>
<protein>
    <submittedName>
        <fullName evidence="2">Clan SC, family S9, unassigned serine peptidase</fullName>
    </submittedName>
</protein>
<sequence>MSRFVEMGFEAICRPPRAEYSISDLPDSCFISNYGHVRREPISFPNSRGYNIIGSYYPPNENVPEPSCVIYLHGNASCQLEGTFLVPLFCPAGVSVLCFDSCACGRSEGEYISLGYYERDDVECAISYLRVNYGVCKVALWGRSMGAATTFFVIDSDPTISVAIADSPFCSLPQLIEDLGSKINIPGCLSSTGVKIVSKTVKKKANFDVYDVEPIKHAKKCHSPIMIIHGKADSFIPCEHSTYLYNEYAGSEKELRIVPGAEHNSERPLETMVEAIMFIANHLDAPVVVDDIQMIMANSYRHYQNVEEMFEDL</sequence>
<dbReference type="RefSeq" id="XP_068353566.1">
    <property type="nucleotide sequence ID" value="XM_068508744.1"/>
</dbReference>
<feature type="domain" description="Peptidase S9 prolyl oligopeptidase catalytic" evidence="1">
    <location>
        <begin position="114"/>
        <end position="270"/>
    </location>
</feature>
<dbReference type="GeneID" id="94843448"/>
<dbReference type="Proteomes" id="UP000179807">
    <property type="component" value="Unassembled WGS sequence"/>
</dbReference>
<evidence type="ECO:0000313" key="2">
    <source>
        <dbReference type="EMBL" id="OHT00430.1"/>
    </source>
</evidence>
<dbReference type="InterPro" id="IPR029058">
    <property type="entry name" value="AB_hydrolase_fold"/>
</dbReference>
<dbReference type="AlphaFoldDB" id="A0A1J4JSD1"/>
<evidence type="ECO:0000313" key="3">
    <source>
        <dbReference type="Proteomes" id="UP000179807"/>
    </source>
</evidence>
<dbReference type="InterPro" id="IPR001375">
    <property type="entry name" value="Peptidase_S9_cat"/>
</dbReference>
<dbReference type="PANTHER" id="PTHR43358:SF4">
    <property type="entry name" value="ALPHA_BETA HYDROLASE FOLD-1 DOMAIN-CONTAINING PROTEIN"/>
    <property type="match status" value="1"/>
</dbReference>
<dbReference type="OrthoDB" id="10249433at2759"/>
<dbReference type="Pfam" id="PF00326">
    <property type="entry name" value="Peptidase_S9"/>
    <property type="match status" value="1"/>
</dbReference>
<reference evidence="2" key="1">
    <citation type="submission" date="2016-10" db="EMBL/GenBank/DDBJ databases">
        <authorList>
            <person name="Benchimol M."/>
            <person name="Almeida L.G."/>
            <person name="Vasconcelos A.T."/>
            <person name="Perreira-Neves A."/>
            <person name="Rosa I.A."/>
            <person name="Tasca T."/>
            <person name="Bogo M.R."/>
            <person name="de Souza W."/>
        </authorList>
    </citation>
    <scope>NUCLEOTIDE SEQUENCE [LARGE SCALE GENOMIC DNA]</scope>
    <source>
        <strain evidence="2">K</strain>
    </source>
</reference>
<dbReference type="GO" id="GO:0008236">
    <property type="term" value="F:serine-type peptidase activity"/>
    <property type="evidence" value="ECO:0007669"/>
    <property type="project" value="InterPro"/>
</dbReference>
<evidence type="ECO:0000259" key="1">
    <source>
        <dbReference type="Pfam" id="PF00326"/>
    </source>
</evidence>
<dbReference type="Gene3D" id="3.40.50.1820">
    <property type="entry name" value="alpha/beta hydrolase"/>
    <property type="match status" value="1"/>
</dbReference>
<dbReference type="EMBL" id="MLAK01000955">
    <property type="protein sequence ID" value="OHT00430.1"/>
    <property type="molecule type" value="Genomic_DNA"/>
</dbReference>
<organism evidence="2 3">
    <name type="scientific">Tritrichomonas foetus</name>
    <dbReference type="NCBI Taxonomy" id="1144522"/>
    <lineage>
        <taxon>Eukaryota</taxon>
        <taxon>Metamonada</taxon>
        <taxon>Parabasalia</taxon>
        <taxon>Tritrichomonadida</taxon>
        <taxon>Tritrichomonadidae</taxon>
        <taxon>Tritrichomonas</taxon>
    </lineage>
</organism>
<dbReference type="GO" id="GO:0006508">
    <property type="term" value="P:proteolysis"/>
    <property type="evidence" value="ECO:0007669"/>
    <property type="project" value="InterPro"/>
</dbReference>
<comment type="caution">
    <text evidence="2">The sequence shown here is derived from an EMBL/GenBank/DDBJ whole genome shotgun (WGS) entry which is preliminary data.</text>
</comment>
<name>A0A1J4JSD1_9EUKA</name>
<proteinExistence type="predicted"/>
<dbReference type="SUPFAM" id="SSF53474">
    <property type="entry name" value="alpha/beta-Hydrolases"/>
    <property type="match status" value="1"/>
</dbReference>
<dbReference type="VEuPathDB" id="TrichDB:TRFO_32877"/>
<dbReference type="PANTHER" id="PTHR43358">
    <property type="entry name" value="ALPHA/BETA-HYDROLASE"/>
    <property type="match status" value="1"/>
</dbReference>